<protein>
    <submittedName>
        <fullName evidence="1">Uncharacterized protein</fullName>
    </submittedName>
</protein>
<accession>A0A481W4I9</accession>
<keyword evidence="2" id="KW-1185">Reference proteome</keyword>
<sequence>MSVANNEKGCTVQVITDDMLEPVKDQALGKLVYSMRGMYIAKGSDVWPERDDVADVQVAMGEMYRQGEWYPTRTSKIIRVDHENGLVETLNSIYRSTDGRIG</sequence>
<proteinExistence type="predicted"/>
<reference evidence="1 2" key="1">
    <citation type="submission" date="2019-02" db="EMBL/GenBank/DDBJ databases">
        <authorList>
            <person name="Frampton R.A."/>
            <person name="Wojtus J.K."/>
            <person name="Fineran P.C."/>
            <person name="Hendrickson H.L."/>
        </authorList>
    </citation>
    <scope>NUCLEOTIDE SEQUENCE [LARGE SCALE GENOMIC DNA]</scope>
</reference>
<evidence type="ECO:0000313" key="1">
    <source>
        <dbReference type="EMBL" id="QBJ02666.1"/>
    </source>
</evidence>
<evidence type="ECO:0000313" key="2">
    <source>
        <dbReference type="Proteomes" id="UP000294134"/>
    </source>
</evidence>
<gene>
    <name evidence="1" type="ORF">PSA21_139</name>
</gene>
<organism evidence="1 2">
    <name type="scientific">Pseudomonas phage Psa21</name>
    <dbReference type="NCBI Taxonomy" id="2530023"/>
    <lineage>
        <taxon>Viruses</taxon>
        <taxon>Duplodnaviria</taxon>
        <taxon>Heunggongvirae</taxon>
        <taxon>Uroviricota</taxon>
        <taxon>Caudoviricetes</taxon>
        <taxon>Chimalliviridae</taxon>
        <taxon>Tepukevirus</taxon>
        <taxon>Tepukevirus Psa21</taxon>
    </lineage>
</organism>
<dbReference type="EMBL" id="MK552327">
    <property type="protein sequence ID" value="QBJ02666.1"/>
    <property type="molecule type" value="Genomic_DNA"/>
</dbReference>
<dbReference type="Proteomes" id="UP000294134">
    <property type="component" value="Segment"/>
</dbReference>
<name>A0A481W4I9_9CAUD</name>